<evidence type="ECO:0000313" key="6">
    <source>
        <dbReference type="EMBL" id="RYR74206.1"/>
    </source>
</evidence>
<evidence type="ECO:0000256" key="1">
    <source>
        <dbReference type="ARBA" id="ARBA00004236"/>
    </source>
</evidence>
<organism evidence="6 7">
    <name type="scientific">Arachis hypogaea</name>
    <name type="common">Peanut</name>
    <dbReference type="NCBI Taxonomy" id="3818"/>
    <lineage>
        <taxon>Eukaryota</taxon>
        <taxon>Viridiplantae</taxon>
        <taxon>Streptophyta</taxon>
        <taxon>Embryophyta</taxon>
        <taxon>Tracheophyta</taxon>
        <taxon>Spermatophyta</taxon>
        <taxon>Magnoliopsida</taxon>
        <taxon>eudicotyledons</taxon>
        <taxon>Gunneridae</taxon>
        <taxon>Pentapetalae</taxon>
        <taxon>rosids</taxon>
        <taxon>fabids</taxon>
        <taxon>Fabales</taxon>
        <taxon>Fabaceae</taxon>
        <taxon>Papilionoideae</taxon>
        <taxon>50 kb inversion clade</taxon>
        <taxon>dalbergioids sensu lato</taxon>
        <taxon>Dalbergieae</taxon>
        <taxon>Pterocarpus clade</taxon>
        <taxon>Arachis</taxon>
    </lineage>
</organism>
<dbReference type="GO" id="GO:0007165">
    <property type="term" value="P:signal transduction"/>
    <property type="evidence" value="ECO:0007669"/>
    <property type="project" value="UniProtKB-KW"/>
</dbReference>
<evidence type="ECO:0000256" key="4">
    <source>
        <dbReference type="ARBA" id="ARBA00023224"/>
    </source>
</evidence>
<evidence type="ECO:0000256" key="2">
    <source>
        <dbReference type="ARBA" id="ARBA00022475"/>
    </source>
</evidence>
<dbReference type="InterPro" id="IPR045878">
    <property type="entry name" value="GG1/2"/>
</dbReference>
<dbReference type="EMBL" id="SDMP01000002">
    <property type="protein sequence ID" value="RYR74206.1"/>
    <property type="molecule type" value="Genomic_DNA"/>
</dbReference>
<keyword evidence="7" id="KW-1185">Reference proteome</keyword>
<evidence type="ECO:0000313" key="7">
    <source>
        <dbReference type="Proteomes" id="UP000289738"/>
    </source>
</evidence>
<keyword evidence="3" id="KW-0472">Membrane</keyword>
<keyword evidence="2" id="KW-1003">Cell membrane</keyword>
<feature type="compositionally biased region" description="Low complexity" evidence="5">
    <location>
        <begin position="58"/>
        <end position="67"/>
    </location>
</feature>
<gene>
    <name evidence="6" type="ORF">Ahy_A02g008837</name>
</gene>
<dbReference type="PANTHER" id="PTHR35129">
    <property type="entry name" value="GUANINE NUCLEOTIDE-BINDING PROTEIN SUBUNIT GAMMA 1"/>
    <property type="match status" value="1"/>
</dbReference>
<comment type="subcellular location">
    <subcellularLocation>
        <location evidence="1">Cell membrane</location>
    </subcellularLocation>
</comment>
<proteinExistence type="predicted"/>
<comment type="caution">
    <text evidence="6">The sequence shown here is derived from an EMBL/GenBank/DDBJ whole genome shotgun (WGS) entry which is preliminary data.</text>
</comment>
<dbReference type="AlphaFoldDB" id="A0A445EFB6"/>
<dbReference type="GO" id="GO:0005886">
    <property type="term" value="C:plasma membrane"/>
    <property type="evidence" value="ECO:0007669"/>
    <property type="project" value="UniProtKB-SubCell"/>
</dbReference>
<dbReference type="Proteomes" id="UP000289738">
    <property type="component" value="Chromosome A02"/>
</dbReference>
<dbReference type="PANTHER" id="PTHR35129:SF1">
    <property type="entry name" value="GUANINE NUCLEOTIDE-BINDING PROTEIN SUBUNIT GAMMA 1"/>
    <property type="match status" value="1"/>
</dbReference>
<dbReference type="STRING" id="3818.A0A445EFB6"/>
<feature type="region of interest" description="Disordered" evidence="5">
    <location>
        <begin position="58"/>
        <end position="78"/>
    </location>
</feature>
<accession>A0A445EFB6</accession>
<name>A0A445EFB6_ARAHY</name>
<sequence>MASETASSADEETVVVPVSAEGARGIQKQGKHRILADLKRLEQDSKFLQTCLKASRESSLGSDGGLLKSMDTKPDPLLPEINGPVNLLWDRWFEGPQDPQSCQCRIV</sequence>
<evidence type="ECO:0000256" key="5">
    <source>
        <dbReference type="SAM" id="MobiDB-lite"/>
    </source>
</evidence>
<evidence type="ECO:0000256" key="3">
    <source>
        <dbReference type="ARBA" id="ARBA00023136"/>
    </source>
</evidence>
<keyword evidence="4" id="KW-0807">Transducer</keyword>
<protein>
    <submittedName>
        <fullName evidence="6">Uncharacterized protein</fullName>
    </submittedName>
</protein>
<reference evidence="6 7" key="1">
    <citation type="submission" date="2019-01" db="EMBL/GenBank/DDBJ databases">
        <title>Sequencing of cultivated peanut Arachis hypogaea provides insights into genome evolution and oil improvement.</title>
        <authorList>
            <person name="Chen X."/>
        </authorList>
    </citation>
    <scope>NUCLEOTIDE SEQUENCE [LARGE SCALE GENOMIC DNA]</scope>
    <source>
        <strain evidence="7">cv. Fuhuasheng</strain>
        <tissue evidence="6">Leaves</tissue>
    </source>
</reference>